<dbReference type="PANTHER" id="PTHR46847">
    <property type="entry name" value="D-ALLOSE-BINDING PERIPLASMIC PROTEIN-RELATED"/>
    <property type="match status" value="1"/>
</dbReference>
<dbReference type="InterPro" id="IPR025997">
    <property type="entry name" value="SBP_2_dom"/>
</dbReference>
<dbReference type="AlphaFoldDB" id="A0A2N5HVS4"/>
<evidence type="ECO:0000256" key="2">
    <source>
        <dbReference type="ARBA" id="ARBA00007639"/>
    </source>
</evidence>
<sequence>MKNKGLILVVSAVFFCGLLGFFYKAFAAKKPTVAVVLKESKSEYWDIMASGMEKGFKNFGVKGKIYAPDQKNEDQLSLLKKVLKEKPDALIFSPQRPNASIPILKEFKKEHIPVLLVDTEVNWPDQTSFVGTDNLSLGKKAGELLSSKLQPGDKVALAGWVSEDTVSVDRIRGAKEALHRVGIDTIGGNIPDYGNDSEVKALISKALKEDPDIKGVFASNDGMALEVIKYLNEKGLNIPVVGADGIIDMLKYVKNGTSKGSVAQNPYDMGYISVENALKAVKGQSVEKKINSGVDIITKDNAQSKIEFLDGILKN</sequence>
<proteinExistence type="inferred from homology"/>
<evidence type="ECO:0000313" key="5">
    <source>
        <dbReference type="EMBL" id="PLS09620.1"/>
    </source>
</evidence>
<dbReference type="GO" id="GO:0030313">
    <property type="term" value="C:cell envelope"/>
    <property type="evidence" value="ECO:0007669"/>
    <property type="project" value="UniProtKB-SubCell"/>
</dbReference>
<feature type="domain" description="Periplasmic binding protein" evidence="4">
    <location>
        <begin position="33"/>
        <end position="284"/>
    </location>
</feature>
<keyword evidence="6" id="KW-1185">Reference proteome</keyword>
<keyword evidence="3" id="KW-0732">Signal</keyword>
<comment type="similarity">
    <text evidence="2">Belongs to the bacterial solute-binding protein 2 family.</text>
</comment>
<name>A0A2N5HVS4_9BACI</name>
<evidence type="ECO:0000256" key="3">
    <source>
        <dbReference type="ARBA" id="ARBA00022729"/>
    </source>
</evidence>
<dbReference type="EMBL" id="PGVE01000012">
    <property type="protein sequence ID" value="PLS09620.1"/>
    <property type="molecule type" value="Genomic_DNA"/>
</dbReference>
<reference evidence="5 6" key="1">
    <citation type="submission" date="2017-11" db="EMBL/GenBank/DDBJ databases">
        <title>Comparitive Functional Genomics of Dry Heat Resistant strains isolated from the Viking Spacecraft.</title>
        <authorList>
            <person name="Seuylemezian A."/>
            <person name="Cooper K."/>
            <person name="Vaishampayan P."/>
        </authorList>
    </citation>
    <scope>NUCLEOTIDE SEQUENCE [LARGE SCALE GENOMIC DNA]</scope>
    <source>
        <strain evidence="5 6">V32-6</strain>
    </source>
</reference>
<comment type="subcellular location">
    <subcellularLocation>
        <location evidence="1">Cell envelope</location>
    </subcellularLocation>
</comment>
<evidence type="ECO:0000313" key="6">
    <source>
        <dbReference type="Proteomes" id="UP000234950"/>
    </source>
</evidence>
<dbReference type="PANTHER" id="PTHR46847:SF1">
    <property type="entry name" value="D-ALLOSE-BINDING PERIPLASMIC PROTEIN-RELATED"/>
    <property type="match status" value="1"/>
</dbReference>
<dbReference type="CDD" id="cd01536">
    <property type="entry name" value="PBP1_ABC_sugar_binding-like"/>
    <property type="match status" value="1"/>
</dbReference>
<dbReference type="Gene3D" id="3.40.50.2300">
    <property type="match status" value="2"/>
</dbReference>
<dbReference type="Pfam" id="PF13407">
    <property type="entry name" value="Peripla_BP_4"/>
    <property type="match status" value="1"/>
</dbReference>
<organism evidence="5 6">
    <name type="scientific">Neobacillus cucumis</name>
    <dbReference type="NCBI Taxonomy" id="1740721"/>
    <lineage>
        <taxon>Bacteria</taxon>
        <taxon>Bacillati</taxon>
        <taxon>Bacillota</taxon>
        <taxon>Bacilli</taxon>
        <taxon>Bacillales</taxon>
        <taxon>Bacillaceae</taxon>
        <taxon>Neobacillus</taxon>
    </lineage>
</organism>
<dbReference type="SUPFAM" id="SSF53822">
    <property type="entry name" value="Periplasmic binding protein-like I"/>
    <property type="match status" value="1"/>
</dbReference>
<evidence type="ECO:0000259" key="4">
    <source>
        <dbReference type="Pfam" id="PF13407"/>
    </source>
</evidence>
<gene>
    <name evidence="5" type="ORF">CVD27_01935</name>
</gene>
<dbReference type="Proteomes" id="UP000234950">
    <property type="component" value="Unassembled WGS sequence"/>
</dbReference>
<comment type="caution">
    <text evidence="5">The sequence shown here is derived from an EMBL/GenBank/DDBJ whole genome shotgun (WGS) entry which is preliminary data.</text>
</comment>
<dbReference type="OrthoDB" id="6196975at2"/>
<dbReference type="GO" id="GO:0030246">
    <property type="term" value="F:carbohydrate binding"/>
    <property type="evidence" value="ECO:0007669"/>
    <property type="project" value="UniProtKB-ARBA"/>
</dbReference>
<accession>A0A2N5HVS4</accession>
<dbReference type="RefSeq" id="WP_101646203.1">
    <property type="nucleotide sequence ID" value="NZ_PGVE01000012.1"/>
</dbReference>
<protein>
    <submittedName>
        <fullName evidence="5">Sugar ABC transporter substrate-binding protein</fullName>
    </submittedName>
</protein>
<evidence type="ECO:0000256" key="1">
    <source>
        <dbReference type="ARBA" id="ARBA00004196"/>
    </source>
</evidence>
<dbReference type="InterPro" id="IPR028082">
    <property type="entry name" value="Peripla_BP_I"/>
</dbReference>